<evidence type="ECO:0000313" key="5">
    <source>
        <dbReference type="EMBL" id="EOY16555.1"/>
    </source>
</evidence>
<dbReference type="AlphaFoldDB" id="A0A061FGT3"/>
<evidence type="ECO:0000313" key="6">
    <source>
        <dbReference type="Proteomes" id="UP000026915"/>
    </source>
</evidence>
<dbReference type="GO" id="GO:0006508">
    <property type="term" value="P:proteolysis"/>
    <property type="evidence" value="ECO:0007669"/>
    <property type="project" value="UniProtKB-KW"/>
</dbReference>
<feature type="domain" description="Ubiquitin-like protease family profile" evidence="4">
    <location>
        <begin position="1"/>
        <end position="77"/>
    </location>
</feature>
<name>A0A061FGT3_THECC</name>
<keyword evidence="3" id="KW-0378">Hydrolase</keyword>
<protein>
    <recommendedName>
        <fullName evidence="4">Ubiquitin-like protease family profile domain-containing protein</fullName>
    </recommendedName>
</protein>
<sequence length="84" mass="9568">MDSVRTSDAKDNGVRAAQMTPLTTMMPIICHQAGYFNRVSRKRRDLTSMPLDIHLPKAKVYRQNDSVSCGMFMIGYMDNILQLD</sequence>
<evidence type="ECO:0000259" key="4">
    <source>
        <dbReference type="Pfam" id="PF02902"/>
    </source>
</evidence>
<keyword evidence="2" id="KW-0645">Protease</keyword>
<keyword evidence="6" id="KW-1185">Reference proteome</keyword>
<dbReference type="Pfam" id="PF02902">
    <property type="entry name" value="Peptidase_C48"/>
    <property type="match status" value="1"/>
</dbReference>
<gene>
    <name evidence="5" type="ORF">TCM_035348</name>
</gene>
<dbReference type="GO" id="GO:0008234">
    <property type="term" value="F:cysteine-type peptidase activity"/>
    <property type="evidence" value="ECO:0007669"/>
    <property type="project" value="InterPro"/>
</dbReference>
<evidence type="ECO:0000256" key="3">
    <source>
        <dbReference type="ARBA" id="ARBA00022801"/>
    </source>
</evidence>
<dbReference type="EMBL" id="CM001886">
    <property type="protein sequence ID" value="EOY16555.1"/>
    <property type="molecule type" value="Genomic_DNA"/>
</dbReference>
<organism evidence="5 6">
    <name type="scientific">Theobroma cacao</name>
    <name type="common">Cacao</name>
    <name type="synonym">Cocoa</name>
    <dbReference type="NCBI Taxonomy" id="3641"/>
    <lineage>
        <taxon>Eukaryota</taxon>
        <taxon>Viridiplantae</taxon>
        <taxon>Streptophyta</taxon>
        <taxon>Embryophyta</taxon>
        <taxon>Tracheophyta</taxon>
        <taxon>Spermatophyta</taxon>
        <taxon>Magnoliopsida</taxon>
        <taxon>eudicotyledons</taxon>
        <taxon>Gunneridae</taxon>
        <taxon>Pentapetalae</taxon>
        <taxon>rosids</taxon>
        <taxon>malvids</taxon>
        <taxon>Malvales</taxon>
        <taxon>Malvaceae</taxon>
        <taxon>Byttnerioideae</taxon>
        <taxon>Theobroma</taxon>
    </lineage>
</organism>
<dbReference type="Gramene" id="EOY16555">
    <property type="protein sequence ID" value="EOY16555"/>
    <property type="gene ID" value="TCM_035348"/>
</dbReference>
<dbReference type="InterPro" id="IPR038765">
    <property type="entry name" value="Papain-like_cys_pep_sf"/>
</dbReference>
<evidence type="ECO:0000256" key="2">
    <source>
        <dbReference type="ARBA" id="ARBA00022670"/>
    </source>
</evidence>
<reference evidence="5 6" key="1">
    <citation type="journal article" date="2013" name="Genome Biol.">
        <title>The genome sequence of the most widely cultivated cacao type and its use to identify candidate genes regulating pod color.</title>
        <authorList>
            <person name="Motamayor J.C."/>
            <person name="Mockaitis K."/>
            <person name="Schmutz J."/>
            <person name="Haiminen N."/>
            <person name="Iii D.L."/>
            <person name="Cornejo O."/>
            <person name="Findley S.D."/>
            <person name="Zheng P."/>
            <person name="Utro F."/>
            <person name="Royaert S."/>
            <person name="Saski C."/>
            <person name="Jenkins J."/>
            <person name="Podicheti R."/>
            <person name="Zhao M."/>
            <person name="Scheffler B.E."/>
            <person name="Stack J.C."/>
            <person name="Feltus F.A."/>
            <person name="Mustiga G.M."/>
            <person name="Amores F."/>
            <person name="Phillips W."/>
            <person name="Marelli J.P."/>
            <person name="May G.D."/>
            <person name="Shapiro H."/>
            <person name="Ma J."/>
            <person name="Bustamante C.D."/>
            <person name="Schnell R.J."/>
            <person name="Main D."/>
            <person name="Gilbert D."/>
            <person name="Parida L."/>
            <person name="Kuhn D.N."/>
        </authorList>
    </citation>
    <scope>NUCLEOTIDE SEQUENCE [LARGE SCALE GENOMIC DNA]</scope>
    <source>
        <strain evidence="6">cv. Matina 1-6</strain>
    </source>
</reference>
<dbReference type="HOGENOM" id="CLU_178863_0_0_1"/>
<dbReference type="Proteomes" id="UP000026915">
    <property type="component" value="Chromosome 8"/>
</dbReference>
<proteinExistence type="inferred from homology"/>
<dbReference type="InParanoid" id="A0A061FGT3"/>
<accession>A0A061FGT3</accession>
<comment type="similarity">
    <text evidence="1">Belongs to the peptidase C48 family.</text>
</comment>
<dbReference type="SUPFAM" id="SSF54001">
    <property type="entry name" value="Cysteine proteinases"/>
    <property type="match status" value="1"/>
</dbReference>
<dbReference type="InterPro" id="IPR003653">
    <property type="entry name" value="Peptidase_C48_C"/>
</dbReference>
<evidence type="ECO:0000256" key="1">
    <source>
        <dbReference type="ARBA" id="ARBA00005234"/>
    </source>
</evidence>